<gene>
    <name evidence="2" type="ORF">ACFPYJ_22815</name>
</gene>
<feature type="region of interest" description="Disordered" evidence="1">
    <location>
        <begin position="1"/>
        <end position="44"/>
    </location>
</feature>
<dbReference type="RefSeq" id="WP_379190534.1">
    <property type="nucleotide sequence ID" value="NZ_JBHSOW010000081.1"/>
</dbReference>
<sequence>MTGRNNKPKKRGPESHPGRLDQYGGKLTEESGTKPMQQDNGKSC</sequence>
<name>A0ABW0W633_9BACL</name>
<protein>
    <recommendedName>
        <fullName evidence="4">YpzI family protein</fullName>
    </recommendedName>
</protein>
<dbReference type="Proteomes" id="UP001596047">
    <property type="component" value="Unassembled WGS sequence"/>
</dbReference>
<comment type="caution">
    <text evidence="2">The sequence shown here is derived from an EMBL/GenBank/DDBJ whole genome shotgun (WGS) entry which is preliminary data.</text>
</comment>
<keyword evidence="3" id="KW-1185">Reference proteome</keyword>
<accession>A0ABW0W633</accession>
<dbReference type="EMBL" id="JBHSOW010000081">
    <property type="protein sequence ID" value="MFC5651901.1"/>
    <property type="molecule type" value="Genomic_DNA"/>
</dbReference>
<proteinExistence type="predicted"/>
<feature type="compositionally biased region" description="Polar residues" evidence="1">
    <location>
        <begin position="34"/>
        <end position="44"/>
    </location>
</feature>
<feature type="compositionally biased region" description="Basic residues" evidence="1">
    <location>
        <begin position="1"/>
        <end position="10"/>
    </location>
</feature>
<evidence type="ECO:0000313" key="3">
    <source>
        <dbReference type="Proteomes" id="UP001596047"/>
    </source>
</evidence>
<organism evidence="2 3">
    <name type="scientific">Paenibacillus solisilvae</name>
    <dbReference type="NCBI Taxonomy" id="2486751"/>
    <lineage>
        <taxon>Bacteria</taxon>
        <taxon>Bacillati</taxon>
        <taxon>Bacillota</taxon>
        <taxon>Bacilli</taxon>
        <taxon>Bacillales</taxon>
        <taxon>Paenibacillaceae</taxon>
        <taxon>Paenibacillus</taxon>
    </lineage>
</organism>
<reference evidence="3" key="1">
    <citation type="journal article" date="2019" name="Int. J. Syst. Evol. Microbiol.">
        <title>The Global Catalogue of Microorganisms (GCM) 10K type strain sequencing project: providing services to taxonomists for standard genome sequencing and annotation.</title>
        <authorList>
            <consortium name="The Broad Institute Genomics Platform"/>
            <consortium name="The Broad Institute Genome Sequencing Center for Infectious Disease"/>
            <person name="Wu L."/>
            <person name="Ma J."/>
        </authorList>
    </citation>
    <scope>NUCLEOTIDE SEQUENCE [LARGE SCALE GENOMIC DNA]</scope>
    <source>
        <strain evidence="3">CGMCC 1.3240</strain>
    </source>
</reference>
<evidence type="ECO:0000256" key="1">
    <source>
        <dbReference type="SAM" id="MobiDB-lite"/>
    </source>
</evidence>
<evidence type="ECO:0000313" key="2">
    <source>
        <dbReference type="EMBL" id="MFC5651901.1"/>
    </source>
</evidence>
<evidence type="ECO:0008006" key="4">
    <source>
        <dbReference type="Google" id="ProtNLM"/>
    </source>
</evidence>